<dbReference type="Pfam" id="PF13672">
    <property type="entry name" value="PP2C_2"/>
    <property type="match status" value="1"/>
</dbReference>
<dbReference type="InterPro" id="IPR036457">
    <property type="entry name" value="PPM-type-like_dom_sf"/>
</dbReference>
<proteinExistence type="predicted"/>
<dbReference type="EMBL" id="CP017480">
    <property type="protein sequence ID" value="APG05598.1"/>
    <property type="molecule type" value="Genomic_DNA"/>
</dbReference>
<dbReference type="SUPFAM" id="SSF81606">
    <property type="entry name" value="PP2C-like"/>
    <property type="match status" value="1"/>
</dbReference>
<dbReference type="KEGG" id="lrz:BJI69_17940"/>
<reference evidence="3" key="1">
    <citation type="submission" date="2016-09" db="EMBL/GenBank/DDBJ databases">
        <authorList>
            <person name="Lysoe E."/>
        </authorList>
    </citation>
    <scope>NUCLEOTIDE SEQUENCE [LARGE SCALE GENOMIC DNA]</scope>
    <source>
        <strain evidence="3">LJ96T</strain>
    </source>
</reference>
<feature type="domain" description="PPM-type phosphatase" evidence="1">
    <location>
        <begin position="5"/>
        <end position="235"/>
    </location>
</feature>
<keyword evidence="3" id="KW-1185">Reference proteome</keyword>
<dbReference type="PANTHER" id="PTHR47992">
    <property type="entry name" value="PROTEIN PHOSPHATASE"/>
    <property type="match status" value="1"/>
</dbReference>
<dbReference type="RefSeq" id="WP_046967709.1">
    <property type="nucleotide sequence ID" value="NZ_CP017480.1"/>
</dbReference>
<organism evidence="2 3">
    <name type="scientific">Luteibacter rhizovicinus DSM 16549</name>
    <dbReference type="NCBI Taxonomy" id="1440763"/>
    <lineage>
        <taxon>Bacteria</taxon>
        <taxon>Pseudomonadati</taxon>
        <taxon>Pseudomonadota</taxon>
        <taxon>Gammaproteobacteria</taxon>
        <taxon>Lysobacterales</taxon>
        <taxon>Rhodanobacteraceae</taxon>
        <taxon>Luteibacter</taxon>
    </lineage>
</organism>
<gene>
    <name evidence="2" type="ORF">BJI69_17940</name>
</gene>
<dbReference type="STRING" id="1440763.BJI69_17940"/>
<dbReference type="PATRIC" id="fig|1440763.5.peg.2017"/>
<accession>A0A0G9HH80</accession>
<dbReference type="PROSITE" id="PS51746">
    <property type="entry name" value="PPM_2"/>
    <property type="match status" value="1"/>
</dbReference>
<dbReference type="InterPro" id="IPR001932">
    <property type="entry name" value="PPM-type_phosphatase-like_dom"/>
</dbReference>
<evidence type="ECO:0000313" key="2">
    <source>
        <dbReference type="EMBL" id="APG05598.1"/>
    </source>
</evidence>
<dbReference type="InterPro" id="IPR015655">
    <property type="entry name" value="PP2C"/>
</dbReference>
<dbReference type="OrthoDB" id="9801841at2"/>
<dbReference type="Proteomes" id="UP000182987">
    <property type="component" value="Chromosome"/>
</dbReference>
<protein>
    <submittedName>
        <fullName evidence="2">Phosphoprotein phosphatase</fullName>
    </submittedName>
</protein>
<dbReference type="SMART" id="SM00331">
    <property type="entry name" value="PP2C_SIG"/>
    <property type="match status" value="1"/>
</dbReference>
<evidence type="ECO:0000313" key="3">
    <source>
        <dbReference type="Proteomes" id="UP000182987"/>
    </source>
</evidence>
<name>A0A0G9HH80_9GAMM</name>
<dbReference type="CDD" id="cd00143">
    <property type="entry name" value="PP2Cc"/>
    <property type="match status" value="1"/>
</dbReference>
<dbReference type="GO" id="GO:0004722">
    <property type="term" value="F:protein serine/threonine phosphatase activity"/>
    <property type="evidence" value="ECO:0007669"/>
    <property type="project" value="InterPro"/>
</dbReference>
<evidence type="ECO:0000259" key="1">
    <source>
        <dbReference type="PROSITE" id="PS51746"/>
    </source>
</evidence>
<dbReference type="AlphaFoldDB" id="A0A0G9HH80"/>
<dbReference type="SMART" id="SM00332">
    <property type="entry name" value="PP2Cc"/>
    <property type="match status" value="1"/>
</dbReference>
<dbReference type="Gene3D" id="3.60.40.10">
    <property type="entry name" value="PPM-type phosphatase domain"/>
    <property type="match status" value="1"/>
</dbReference>
<sequence length="243" mass="26458">MSPPYVSAGRTETGHVRRHNEDAILVADVPGLWVVADGLGGHAAGDVASALIVERLGALRPSTDITATMDAIEDELLRINHRLRTMARERRVDVVASTVVVLVHTRDLVAVGWVGDSRGYVFQEDRLHQVTQDHVHGERSDETQFGGGHAGAPAGVLTRAVGAEERLFVDWSVRARRPGACFLLCSDGINKELSDAEIELLCRRHADPRALIDALVESALDRAGRDNVSAVAVRLEPFKETQR</sequence>